<dbReference type="PATRIC" id="fig|1305737.6.peg.524"/>
<name>A0A0P7XVZ0_9BACT</name>
<protein>
    <recommendedName>
        <fullName evidence="3">DUF2480 family protein</fullName>
    </recommendedName>
</protein>
<dbReference type="Proteomes" id="UP000050421">
    <property type="component" value="Unassembled WGS sequence"/>
</dbReference>
<dbReference type="EMBL" id="LJXT01000161">
    <property type="protein sequence ID" value="KPQ08660.1"/>
    <property type="molecule type" value="Genomic_DNA"/>
</dbReference>
<evidence type="ECO:0008006" key="3">
    <source>
        <dbReference type="Google" id="ProtNLM"/>
    </source>
</evidence>
<dbReference type="Pfam" id="PF10652">
    <property type="entry name" value="DUF2480"/>
    <property type="match status" value="1"/>
</dbReference>
<sequence>MSEIVNRVAKSPIKSLNLEEIYPREERVGFDLKDFLFQELILKEQDFRKSLKELDWEQYKNKWVAIFCSADAIVPTWAYMLVASYLQPVAKGFAIGDFEDLELNIVNVLVDSLDLEEFQDRPVVIKGCSSIEIPLYAYGKLVSKIQPISKTLMFGEPCSTVPIYKKPKS</sequence>
<dbReference type="InterPro" id="IPR018914">
    <property type="entry name" value="DUF2480"/>
</dbReference>
<gene>
    <name evidence="1" type="ORF">HLUCCX10_17140</name>
</gene>
<dbReference type="eggNOG" id="ENOG502ZBK6">
    <property type="taxonomic scope" value="Bacteria"/>
</dbReference>
<dbReference type="OrthoDB" id="9803040at2"/>
<reference evidence="1 2" key="1">
    <citation type="submission" date="2015-09" db="EMBL/GenBank/DDBJ databases">
        <title>Identification and resolution of microdiversity through metagenomic sequencing of parallel consortia.</title>
        <authorList>
            <person name="Nelson W.C."/>
            <person name="Romine M.F."/>
            <person name="Lindemann S.R."/>
        </authorList>
    </citation>
    <scope>NUCLEOTIDE SEQUENCE [LARGE SCALE GENOMIC DNA]</scope>
    <source>
        <strain evidence="1">HL-49</strain>
    </source>
</reference>
<accession>A0A0P7XVZ0</accession>
<dbReference type="STRING" id="1305737.GCA_000526355_01937"/>
<dbReference type="AlphaFoldDB" id="A0A0P7XVZ0"/>
<organism evidence="1 2">
    <name type="scientific">Algoriphagus marincola HL-49</name>
    <dbReference type="NCBI Taxonomy" id="1305737"/>
    <lineage>
        <taxon>Bacteria</taxon>
        <taxon>Pseudomonadati</taxon>
        <taxon>Bacteroidota</taxon>
        <taxon>Cytophagia</taxon>
        <taxon>Cytophagales</taxon>
        <taxon>Cyclobacteriaceae</taxon>
        <taxon>Algoriphagus</taxon>
    </lineage>
</organism>
<comment type="caution">
    <text evidence="1">The sequence shown here is derived from an EMBL/GenBank/DDBJ whole genome shotgun (WGS) entry which is preliminary data.</text>
</comment>
<evidence type="ECO:0000313" key="2">
    <source>
        <dbReference type="Proteomes" id="UP000050421"/>
    </source>
</evidence>
<evidence type="ECO:0000313" key="1">
    <source>
        <dbReference type="EMBL" id="KPQ08660.1"/>
    </source>
</evidence>
<proteinExistence type="predicted"/>